<dbReference type="PANTHER" id="PTHR12907:SF26">
    <property type="entry name" value="HIF PROLYL HYDROXYLASE, ISOFORM C"/>
    <property type="match status" value="1"/>
</dbReference>
<dbReference type="InterPro" id="IPR044862">
    <property type="entry name" value="Pro_4_hyd_alph_FE2OG_OXY"/>
</dbReference>
<dbReference type="GO" id="GO:0031418">
    <property type="term" value="F:L-ascorbic acid binding"/>
    <property type="evidence" value="ECO:0007669"/>
    <property type="project" value="UniProtKB-KW"/>
</dbReference>
<evidence type="ECO:0000256" key="7">
    <source>
        <dbReference type="ARBA" id="ARBA00039004"/>
    </source>
</evidence>
<dbReference type="EC" id="1.14.11.29" evidence="7"/>
<comment type="cofactor">
    <cofactor evidence="1">
        <name>L-ascorbate</name>
        <dbReference type="ChEBI" id="CHEBI:38290"/>
    </cofactor>
</comment>
<gene>
    <name evidence="11" type="ORF">V9T40_007393</name>
</gene>
<dbReference type="GO" id="GO:0071456">
    <property type="term" value="P:cellular response to hypoxia"/>
    <property type="evidence" value="ECO:0007669"/>
    <property type="project" value="TreeGrafter"/>
</dbReference>
<dbReference type="InterPro" id="IPR005123">
    <property type="entry name" value="Oxoglu/Fe-dep_dioxygenase_dom"/>
</dbReference>
<dbReference type="GO" id="GO:0160082">
    <property type="term" value="F:hypoxia-inducible factor-proline dioxygenase activity"/>
    <property type="evidence" value="ECO:0007669"/>
    <property type="project" value="UniProtKB-EC"/>
</dbReference>
<evidence type="ECO:0000256" key="1">
    <source>
        <dbReference type="ARBA" id="ARBA00001961"/>
    </source>
</evidence>
<evidence type="ECO:0000256" key="2">
    <source>
        <dbReference type="ARBA" id="ARBA00022723"/>
    </source>
</evidence>
<comment type="catalytic activity">
    <reaction evidence="8">
        <text>L-prolyl-[hypoxia-inducible factor alpha subunit] + 2-oxoglutarate + O2 = trans-4-hydroxy-L-prolyl-[hypoxia-inducible factor alpha subunit] + succinate + CO2</text>
        <dbReference type="Rhea" id="RHEA:48400"/>
        <dbReference type="Rhea" id="RHEA-COMP:12093"/>
        <dbReference type="Rhea" id="RHEA-COMP:12094"/>
        <dbReference type="ChEBI" id="CHEBI:15379"/>
        <dbReference type="ChEBI" id="CHEBI:16526"/>
        <dbReference type="ChEBI" id="CHEBI:16810"/>
        <dbReference type="ChEBI" id="CHEBI:30031"/>
        <dbReference type="ChEBI" id="CHEBI:50342"/>
        <dbReference type="ChEBI" id="CHEBI:61965"/>
        <dbReference type="EC" id="1.14.11.29"/>
    </reaction>
</comment>
<evidence type="ECO:0000313" key="11">
    <source>
        <dbReference type="EMBL" id="KAK7605535.1"/>
    </source>
</evidence>
<reference evidence="11 12" key="1">
    <citation type="submission" date="2024-03" db="EMBL/GenBank/DDBJ databases">
        <title>Adaptation during the transition from Ophiocordyceps entomopathogen to insect associate is accompanied by gene loss and intensified selection.</title>
        <authorList>
            <person name="Ward C.M."/>
            <person name="Onetto C.A."/>
            <person name="Borneman A.R."/>
        </authorList>
    </citation>
    <scope>NUCLEOTIDE SEQUENCE [LARGE SCALE GENOMIC DNA]</scope>
    <source>
        <strain evidence="11">AWRI1</strain>
        <tissue evidence="11">Single Adult Female</tissue>
    </source>
</reference>
<name>A0AAN9TUY3_9HEMI</name>
<dbReference type="GO" id="GO:0008198">
    <property type="term" value="F:ferrous iron binding"/>
    <property type="evidence" value="ECO:0007669"/>
    <property type="project" value="TreeGrafter"/>
</dbReference>
<proteinExistence type="predicted"/>
<dbReference type="EMBL" id="JBBCAQ010000002">
    <property type="protein sequence ID" value="KAK7605535.1"/>
    <property type="molecule type" value="Genomic_DNA"/>
</dbReference>
<organism evidence="11 12">
    <name type="scientific">Parthenolecanium corni</name>
    <dbReference type="NCBI Taxonomy" id="536013"/>
    <lineage>
        <taxon>Eukaryota</taxon>
        <taxon>Metazoa</taxon>
        <taxon>Ecdysozoa</taxon>
        <taxon>Arthropoda</taxon>
        <taxon>Hexapoda</taxon>
        <taxon>Insecta</taxon>
        <taxon>Pterygota</taxon>
        <taxon>Neoptera</taxon>
        <taxon>Paraneoptera</taxon>
        <taxon>Hemiptera</taxon>
        <taxon>Sternorrhyncha</taxon>
        <taxon>Coccoidea</taxon>
        <taxon>Coccidae</taxon>
        <taxon>Parthenolecanium</taxon>
    </lineage>
</organism>
<keyword evidence="4" id="KW-0223">Dioxygenase</keyword>
<evidence type="ECO:0000256" key="4">
    <source>
        <dbReference type="ARBA" id="ARBA00022964"/>
    </source>
</evidence>
<dbReference type="InterPro" id="IPR051559">
    <property type="entry name" value="HIF_prolyl_hydroxylases"/>
</dbReference>
<evidence type="ECO:0000256" key="3">
    <source>
        <dbReference type="ARBA" id="ARBA00022896"/>
    </source>
</evidence>
<dbReference type="SMART" id="SM00702">
    <property type="entry name" value="P4Hc"/>
    <property type="match status" value="1"/>
</dbReference>
<dbReference type="Gene3D" id="2.60.120.620">
    <property type="entry name" value="q2cbj1_9rhob like domain"/>
    <property type="match status" value="1"/>
</dbReference>
<evidence type="ECO:0000313" key="12">
    <source>
        <dbReference type="Proteomes" id="UP001367676"/>
    </source>
</evidence>
<keyword evidence="12" id="KW-1185">Reference proteome</keyword>
<dbReference type="PANTHER" id="PTHR12907">
    <property type="entry name" value="EGL NINE HOMOLOG-RELATED"/>
    <property type="match status" value="1"/>
</dbReference>
<dbReference type="Proteomes" id="UP001367676">
    <property type="component" value="Unassembled WGS sequence"/>
</dbReference>
<protein>
    <recommendedName>
        <fullName evidence="7">hypoxia-inducible factor-proline dioxygenase</fullName>
        <ecNumber evidence="7">1.14.11.29</ecNumber>
    </recommendedName>
</protein>
<feature type="domain" description="Fe2OG dioxygenase" evidence="10">
    <location>
        <begin position="234"/>
        <end position="333"/>
    </location>
</feature>
<dbReference type="AlphaFoldDB" id="A0AAN9TUY3"/>
<feature type="region of interest" description="Disordered" evidence="9">
    <location>
        <begin position="1"/>
        <end position="25"/>
    </location>
</feature>
<comment type="caution">
    <text evidence="11">The sequence shown here is derived from an EMBL/GenBank/DDBJ whole genome shotgun (WGS) entry which is preliminary data.</text>
</comment>
<evidence type="ECO:0000256" key="9">
    <source>
        <dbReference type="SAM" id="MobiDB-lite"/>
    </source>
</evidence>
<evidence type="ECO:0000256" key="5">
    <source>
        <dbReference type="ARBA" id="ARBA00023002"/>
    </source>
</evidence>
<dbReference type="InterPro" id="IPR006620">
    <property type="entry name" value="Pro_4_hyd_alph"/>
</dbReference>
<dbReference type="Pfam" id="PF13640">
    <property type="entry name" value="2OG-FeII_Oxy_3"/>
    <property type="match status" value="1"/>
</dbReference>
<evidence type="ECO:0000256" key="6">
    <source>
        <dbReference type="ARBA" id="ARBA00023004"/>
    </source>
</evidence>
<evidence type="ECO:0000256" key="8">
    <source>
        <dbReference type="ARBA" id="ARBA00049134"/>
    </source>
</evidence>
<keyword evidence="5" id="KW-0560">Oxidoreductase</keyword>
<dbReference type="PROSITE" id="PS51471">
    <property type="entry name" value="FE2OG_OXY"/>
    <property type="match status" value="1"/>
</dbReference>
<evidence type="ECO:0000259" key="10">
    <source>
        <dbReference type="PROSITE" id="PS51471"/>
    </source>
</evidence>
<keyword evidence="2" id="KW-0479">Metal-binding</keyword>
<accession>A0AAN9TUY3</accession>
<sequence>MSNGKSIGPDVTRLKAQGTRHKAQGTRIVDSTRTLLIMNPTATTQVDAGYSFLPNFSDVAELHRSISTVKMSTADLGSDLQLSMSGLLIDDDHHEVMRRTVRNDADIKTDRRASNSSETEAETQNILRSICLHFIEDMNKFGIAVLDSFLGNERGDLVYEEVINLHRAGLFTDGQLVRNETKNKDIRGDEIIWLVGNEGDCPHISGLINDIDKIVKGASKYANNGELGKYKIEGRTKAMVACYPGNGAHYVKHVDNPHKDGRVLTAIYYLNKNWDSKVHGGMLRIFPTEERPQAADIDPNFDRMLFFWSDRRNPHEVQPSFRTRYAITIWYLDSVERKSYEYRRQECKYSYLPYI</sequence>
<keyword evidence="3" id="KW-0847">Vitamin C</keyword>
<keyword evidence="6" id="KW-0408">Iron</keyword>